<comment type="caution">
    <text evidence="1">The sequence shown here is derived from an EMBL/GenBank/DDBJ whole genome shotgun (WGS) entry which is preliminary data.</text>
</comment>
<organism evidence="1 2">
    <name type="scientific">Jeotgalicoccus halotolerans</name>
    <dbReference type="NCBI Taxonomy" id="157227"/>
    <lineage>
        <taxon>Bacteria</taxon>
        <taxon>Bacillati</taxon>
        <taxon>Bacillota</taxon>
        <taxon>Bacilli</taxon>
        <taxon>Bacillales</taxon>
        <taxon>Staphylococcaceae</taxon>
        <taxon>Jeotgalicoccus</taxon>
    </lineage>
</organism>
<dbReference type="EMBL" id="QUMW01000013">
    <property type="protein sequence ID" value="REG23430.1"/>
    <property type="molecule type" value="Genomic_DNA"/>
</dbReference>
<dbReference type="InterPro" id="IPR023146">
    <property type="entry name" value="YfbU_alpha-helical_sf"/>
</dbReference>
<dbReference type="RefSeq" id="WP_115885587.1">
    <property type="nucleotide sequence ID" value="NZ_CBCSHX010000004.1"/>
</dbReference>
<name>A0A3E0AUK4_9STAP</name>
<dbReference type="Gene3D" id="1.10.3190.10">
    <property type="entry name" value="yfbu gene product, domain 2"/>
    <property type="match status" value="1"/>
</dbReference>
<evidence type="ECO:0000313" key="1">
    <source>
        <dbReference type="EMBL" id="REG23430.1"/>
    </source>
</evidence>
<reference evidence="1 2" key="1">
    <citation type="submission" date="2018-08" db="EMBL/GenBank/DDBJ databases">
        <title>Genomic Encyclopedia of Type Strains, Phase IV (KMG-IV): sequencing the most valuable type-strain genomes for metagenomic binning, comparative biology and taxonomic classification.</title>
        <authorList>
            <person name="Goeker M."/>
        </authorList>
    </citation>
    <scope>NUCLEOTIDE SEQUENCE [LARGE SCALE GENOMIC DNA]</scope>
    <source>
        <strain evidence="1 2">DSM 17274</strain>
    </source>
</reference>
<proteinExistence type="predicted"/>
<dbReference type="InterPro" id="IPR005587">
    <property type="entry name" value="UPF0304_YfbU"/>
</dbReference>
<accession>A0A3E0AUK4</accession>
<gene>
    <name evidence="1" type="ORF">DFR63_1803</name>
</gene>
<keyword evidence="2" id="KW-1185">Reference proteome</keyword>
<evidence type="ECO:0000313" key="2">
    <source>
        <dbReference type="Proteomes" id="UP000257076"/>
    </source>
</evidence>
<dbReference type="AlphaFoldDB" id="A0A3E0AUK4"/>
<sequence length="186" mass="21662">MGSVMPPDRLDFTSTSGKIQLISLLDSMQQRSTDKDYIVHCEYCLDIIRQGIEMNYDEVLDFIGATREPVPAEVSVEVIFLMEMFEHISLSLSRLPAADAHHAALECYTKFCGFEPSLPAHLSYYIFLVKTNKHRVPVFKESLPLTLSHYREMMLKYERYKRNVYLSQEMIVDICIPREQQIKFIL</sequence>
<dbReference type="OrthoDB" id="2417785at2"/>
<dbReference type="Pfam" id="PF03887">
    <property type="entry name" value="YfbU"/>
    <property type="match status" value="1"/>
</dbReference>
<dbReference type="Proteomes" id="UP000257076">
    <property type="component" value="Unassembled WGS sequence"/>
</dbReference>
<dbReference type="SUPFAM" id="SSF116960">
    <property type="entry name" value="YfbU-like"/>
    <property type="match status" value="1"/>
</dbReference>
<protein>
    <submittedName>
        <fullName evidence="1">YfbU-like protein</fullName>
    </submittedName>
</protein>